<dbReference type="AlphaFoldDB" id="A0A5C3PTH2"/>
<name>A0A5C3PTH2_9APHY</name>
<dbReference type="EMBL" id="ML211014">
    <property type="protein sequence ID" value="TFK91680.1"/>
    <property type="molecule type" value="Genomic_DNA"/>
</dbReference>
<sequence length="52" mass="5493">MPPSTTRTVRPSSFLRPAPLDPTLSAISTAPPILLLPAIGTSKPHLIMAEVM</sequence>
<dbReference type="InParanoid" id="A0A5C3PTH2"/>
<gene>
    <name evidence="1" type="ORF">K466DRAFT_582589</name>
</gene>
<reference evidence="1 2" key="1">
    <citation type="journal article" date="2019" name="Nat. Ecol. Evol.">
        <title>Megaphylogeny resolves global patterns of mushroom evolution.</title>
        <authorList>
            <person name="Varga T."/>
            <person name="Krizsan K."/>
            <person name="Foldi C."/>
            <person name="Dima B."/>
            <person name="Sanchez-Garcia M."/>
            <person name="Sanchez-Ramirez S."/>
            <person name="Szollosi G.J."/>
            <person name="Szarkandi J.G."/>
            <person name="Papp V."/>
            <person name="Albert L."/>
            <person name="Andreopoulos W."/>
            <person name="Angelini C."/>
            <person name="Antonin V."/>
            <person name="Barry K.W."/>
            <person name="Bougher N.L."/>
            <person name="Buchanan P."/>
            <person name="Buyck B."/>
            <person name="Bense V."/>
            <person name="Catcheside P."/>
            <person name="Chovatia M."/>
            <person name="Cooper J."/>
            <person name="Damon W."/>
            <person name="Desjardin D."/>
            <person name="Finy P."/>
            <person name="Geml J."/>
            <person name="Haridas S."/>
            <person name="Hughes K."/>
            <person name="Justo A."/>
            <person name="Karasinski D."/>
            <person name="Kautmanova I."/>
            <person name="Kiss B."/>
            <person name="Kocsube S."/>
            <person name="Kotiranta H."/>
            <person name="LaButti K.M."/>
            <person name="Lechner B.E."/>
            <person name="Liimatainen K."/>
            <person name="Lipzen A."/>
            <person name="Lukacs Z."/>
            <person name="Mihaltcheva S."/>
            <person name="Morgado L.N."/>
            <person name="Niskanen T."/>
            <person name="Noordeloos M.E."/>
            <person name="Ohm R.A."/>
            <person name="Ortiz-Santana B."/>
            <person name="Ovrebo C."/>
            <person name="Racz N."/>
            <person name="Riley R."/>
            <person name="Savchenko A."/>
            <person name="Shiryaev A."/>
            <person name="Soop K."/>
            <person name="Spirin V."/>
            <person name="Szebenyi C."/>
            <person name="Tomsovsky M."/>
            <person name="Tulloss R.E."/>
            <person name="Uehling J."/>
            <person name="Grigoriev I.V."/>
            <person name="Vagvolgyi C."/>
            <person name="Papp T."/>
            <person name="Martin F.M."/>
            <person name="Miettinen O."/>
            <person name="Hibbett D.S."/>
            <person name="Nagy L.G."/>
        </authorList>
    </citation>
    <scope>NUCLEOTIDE SEQUENCE [LARGE SCALE GENOMIC DNA]</scope>
    <source>
        <strain evidence="1 2">HHB13444</strain>
    </source>
</reference>
<evidence type="ECO:0000313" key="1">
    <source>
        <dbReference type="EMBL" id="TFK91680.1"/>
    </source>
</evidence>
<accession>A0A5C3PTH2</accession>
<organism evidence="1 2">
    <name type="scientific">Polyporus arcularius HHB13444</name>
    <dbReference type="NCBI Taxonomy" id="1314778"/>
    <lineage>
        <taxon>Eukaryota</taxon>
        <taxon>Fungi</taxon>
        <taxon>Dikarya</taxon>
        <taxon>Basidiomycota</taxon>
        <taxon>Agaricomycotina</taxon>
        <taxon>Agaricomycetes</taxon>
        <taxon>Polyporales</taxon>
        <taxon>Polyporaceae</taxon>
        <taxon>Polyporus</taxon>
    </lineage>
</organism>
<proteinExistence type="predicted"/>
<evidence type="ECO:0000313" key="2">
    <source>
        <dbReference type="Proteomes" id="UP000308197"/>
    </source>
</evidence>
<dbReference type="Proteomes" id="UP000308197">
    <property type="component" value="Unassembled WGS sequence"/>
</dbReference>
<keyword evidence="2" id="KW-1185">Reference proteome</keyword>
<protein>
    <submittedName>
        <fullName evidence="1">Uncharacterized protein</fullName>
    </submittedName>
</protein>